<evidence type="ECO:0000313" key="3">
    <source>
        <dbReference type="RefSeq" id="XP_034108015.1"/>
    </source>
</evidence>
<dbReference type="Proteomes" id="UP000515160">
    <property type="component" value="Chromosome 3"/>
</dbReference>
<keyword evidence="1" id="KW-0812">Transmembrane</keyword>
<dbReference type="GeneID" id="117570462"/>
<keyword evidence="1" id="KW-1133">Transmembrane helix</keyword>
<keyword evidence="1" id="KW-0472">Membrane</keyword>
<evidence type="ECO:0000256" key="1">
    <source>
        <dbReference type="SAM" id="Phobius"/>
    </source>
</evidence>
<gene>
    <name evidence="3" type="primary">LOC117570462</name>
</gene>
<dbReference type="RefSeq" id="XP_034108015.1">
    <property type="nucleotide sequence ID" value="XM_034252124.2"/>
</dbReference>
<feature type="transmembrane region" description="Helical" evidence="1">
    <location>
        <begin position="39"/>
        <end position="62"/>
    </location>
</feature>
<dbReference type="AlphaFoldDB" id="A0A6P8X9N1"/>
<organism evidence="2 3">
    <name type="scientific">Drosophila albomicans</name>
    <name type="common">Fruit fly</name>
    <dbReference type="NCBI Taxonomy" id="7291"/>
    <lineage>
        <taxon>Eukaryota</taxon>
        <taxon>Metazoa</taxon>
        <taxon>Ecdysozoa</taxon>
        <taxon>Arthropoda</taxon>
        <taxon>Hexapoda</taxon>
        <taxon>Insecta</taxon>
        <taxon>Pterygota</taxon>
        <taxon>Neoptera</taxon>
        <taxon>Endopterygota</taxon>
        <taxon>Diptera</taxon>
        <taxon>Brachycera</taxon>
        <taxon>Muscomorpha</taxon>
        <taxon>Ephydroidea</taxon>
        <taxon>Drosophilidae</taxon>
        <taxon>Drosophila</taxon>
    </lineage>
</organism>
<sequence>MGFNEEWRVTFSIINALFTPVLIRVIWGKDTLSHLDYPRPLLLFTYLLCLIALSINVHLNMLNFERTFKTNRRLFLTIFSCSIFMYSLFSTLLGRVILYSMITKLFLIVVIVYFVVSSLIVFLIHMDFQKNQNTVFDTEMTTIERIPE</sequence>
<keyword evidence="2" id="KW-1185">Reference proteome</keyword>
<feature type="transmembrane region" description="Helical" evidence="1">
    <location>
        <begin position="74"/>
        <end position="99"/>
    </location>
</feature>
<reference evidence="3" key="1">
    <citation type="submission" date="2025-08" db="UniProtKB">
        <authorList>
            <consortium name="RefSeq"/>
        </authorList>
    </citation>
    <scope>IDENTIFICATION</scope>
    <source>
        <strain evidence="3">15112-1751.03</strain>
        <tissue evidence="3">Whole Adult</tissue>
    </source>
</reference>
<name>A0A6P8X9N1_DROAB</name>
<feature type="transmembrane region" description="Helical" evidence="1">
    <location>
        <begin position="105"/>
        <end position="124"/>
    </location>
</feature>
<accession>A0A6P8X9N1</accession>
<evidence type="ECO:0000313" key="2">
    <source>
        <dbReference type="Proteomes" id="UP000515160"/>
    </source>
</evidence>
<proteinExistence type="predicted"/>
<feature type="transmembrane region" description="Helical" evidence="1">
    <location>
        <begin position="7"/>
        <end position="27"/>
    </location>
</feature>
<protein>
    <submittedName>
        <fullName evidence="3">Uncharacterized protein LOC117570462</fullName>
    </submittedName>
</protein>